<name>A0ABD1QUF1_9LAMI</name>
<dbReference type="Proteomes" id="UP001604336">
    <property type="component" value="Unassembled WGS sequence"/>
</dbReference>
<gene>
    <name evidence="2" type="ORF">Adt_32754</name>
</gene>
<accession>A0ABD1QUF1</accession>
<feature type="region of interest" description="Disordered" evidence="1">
    <location>
        <begin position="54"/>
        <end position="120"/>
    </location>
</feature>
<dbReference type="EMBL" id="JBFOLK010000010">
    <property type="protein sequence ID" value="KAL2479788.1"/>
    <property type="molecule type" value="Genomic_DNA"/>
</dbReference>
<comment type="caution">
    <text evidence="2">The sequence shown here is derived from an EMBL/GenBank/DDBJ whole genome shotgun (WGS) entry which is preliminary data.</text>
</comment>
<feature type="compositionally biased region" description="Basic and acidic residues" evidence="1">
    <location>
        <begin position="79"/>
        <end position="103"/>
    </location>
</feature>
<evidence type="ECO:0000256" key="1">
    <source>
        <dbReference type="SAM" id="MobiDB-lite"/>
    </source>
</evidence>
<keyword evidence="3" id="KW-1185">Reference proteome</keyword>
<proteinExistence type="predicted"/>
<evidence type="ECO:0000313" key="2">
    <source>
        <dbReference type="EMBL" id="KAL2479788.1"/>
    </source>
</evidence>
<dbReference type="AlphaFoldDB" id="A0ABD1QUF1"/>
<protein>
    <submittedName>
        <fullName evidence="2">Uncharacterized protein</fullName>
    </submittedName>
</protein>
<reference evidence="3" key="1">
    <citation type="submission" date="2024-07" db="EMBL/GenBank/DDBJ databases">
        <title>Two chromosome-level genome assemblies of Korean endemic species Abeliophyllum distichum and Forsythia ovata (Oleaceae).</title>
        <authorList>
            <person name="Jang H."/>
        </authorList>
    </citation>
    <scope>NUCLEOTIDE SEQUENCE [LARGE SCALE GENOMIC DNA]</scope>
</reference>
<organism evidence="2 3">
    <name type="scientific">Abeliophyllum distichum</name>
    <dbReference type="NCBI Taxonomy" id="126358"/>
    <lineage>
        <taxon>Eukaryota</taxon>
        <taxon>Viridiplantae</taxon>
        <taxon>Streptophyta</taxon>
        <taxon>Embryophyta</taxon>
        <taxon>Tracheophyta</taxon>
        <taxon>Spermatophyta</taxon>
        <taxon>Magnoliopsida</taxon>
        <taxon>eudicotyledons</taxon>
        <taxon>Gunneridae</taxon>
        <taxon>Pentapetalae</taxon>
        <taxon>asterids</taxon>
        <taxon>lamiids</taxon>
        <taxon>Lamiales</taxon>
        <taxon>Oleaceae</taxon>
        <taxon>Forsythieae</taxon>
        <taxon>Abeliophyllum</taxon>
    </lineage>
</organism>
<evidence type="ECO:0000313" key="3">
    <source>
        <dbReference type="Proteomes" id="UP001604336"/>
    </source>
</evidence>
<feature type="compositionally biased region" description="Polar residues" evidence="1">
    <location>
        <begin position="111"/>
        <end position="120"/>
    </location>
</feature>
<sequence>MTSFRKSLENIYETSQDLGLLNVLLAFEDNELDQIISIVKKVDIENEDIVMTAKSVGDEPSNTEPIKDSENSDSSDEEITIHERFNPSKGIEFKEPKEGHIPMDFEPSGPSIPSQNPIGD</sequence>